<sequence length="194" mass="22190">MKLKYLLSVILLSLIGLVEARGQDVAIKTDLLKDIVLTPTVSAEFGIAPKWTIEGTAELNAWAVNDHYWKHWMLMPEGRYWFCQRFAGHFVGAHILGGQYNFGNLDNDIKFLGTDFSKLSDERHQGWMAGAGIAYGYSWILDKRWNIEAEIGIGWVHTWYDVYPCAHCGKKTRTNQQHNYFGPTKAAINLIYTF</sequence>
<evidence type="ECO:0000313" key="2">
    <source>
        <dbReference type="EMBL" id="TGG40086.1"/>
    </source>
</evidence>
<dbReference type="GeneID" id="82149141"/>
<comment type="caution">
    <text evidence="2">The sequence shown here is derived from an EMBL/GenBank/DDBJ whole genome shotgun (WGS) entry which is preliminary data.</text>
</comment>
<reference evidence="2 3" key="1">
    <citation type="submission" date="2019-02" db="EMBL/GenBank/DDBJ databases">
        <title>Isolation and identification of novel species under the genus Muribaculum.</title>
        <authorList>
            <person name="Miyake S."/>
            <person name="Ding Y."/>
            <person name="Low A."/>
            <person name="Soh M."/>
            <person name="Seedorf H."/>
        </authorList>
    </citation>
    <scope>NUCLEOTIDE SEQUENCE [LARGE SCALE GENOMIC DNA]</scope>
    <source>
        <strain evidence="2 3">TLL-A3</strain>
    </source>
</reference>
<dbReference type="RefSeq" id="WP_135471102.1">
    <property type="nucleotide sequence ID" value="NZ_CASCNC010000002.1"/>
</dbReference>
<evidence type="ECO:0000313" key="3">
    <source>
        <dbReference type="Proteomes" id="UP000297635"/>
    </source>
</evidence>
<keyword evidence="1" id="KW-0732">Signal</keyword>
<organism evidence="2 3">
    <name type="scientific">Duncaniella freteri</name>
    <dbReference type="NCBI Taxonomy" id="2530391"/>
    <lineage>
        <taxon>Bacteria</taxon>
        <taxon>Pseudomonadati</taxon>
        <taxon>Bacteroidota</taxon>
        <taxon>Bacteroidia</taxon>
        <taxon>Bacteroidales</taxon>
        <taxon>Muribaculaceae</taxon>
        <taxon>Duncaniella</taxon>
    </lineage>
</organism>
<dbReference type="Proteomes" id="UP000297635">
    <property type="component" value="Unassembled WGS sequence"/>
</dbReference>
<evidence type="ECO:0000256" key="1">
    <source>
        <dbReference type="SAM" id="SignalP"/>
    </source>
</evidence>
<feature type="chain" id="PRO_5021444948" evidence="1">
    <location>
        <begin position="21"/>
        <end position="194"/>
    </location>
</feature>
<feature type="signal peptide" evidence="1">
    <location>
        <begin position="1"/>
        <end position="20"/>
    </location>
</feature>
<dbReference type="InterPro" id="IPR036709">
    <property type="entry name" value="Autotransporte_beta_dom_sf"/>
</dbReference>
<protein>
    <submittedName>
        <fullName evidence="2">DUF3575 domain-containing protein</fullName>
    </submittedName>
</protein>
<dbReference type="Pfam" id="PF12099">
    <property type="entry name" value="DUF3575"/>
    <property type="match status" value="1"/>
</dbReference>
<name>A0A4Z0V4J1_9BACT</name>
<dbReference type="Gene3D" id="2.40.128.130">
    <property type="entry name" value="Autotransporter beta-domain"/>
    <property type="match status" value="1"/>
</dbReference>
<dbReference type="SUPFAM" id="SSF103515">
    <property type="entry name" value="Autotransporter"/>
    <property type="match status" value="1"/>
</dbReference>
<accession>A0A4Z0V4J1</accession>
<dbReference type="InterPro" id="IPR021958">
    <property type="entry name" value="DUF3575"/>
</dbReference>
<keyword evidence="3" id="KW-1185">Reference proteome</keyword>
<dbReference type="EMBL" id="SJSA01000001">
    <property type="protein sequence ID" value="TGG40086.1"/>
    <property type="molecule type" value="Genomic_DNA"/>
</dbReference>
<gene>
    <name evidence="2" type="ORF">EZ315_04990</name>
</gene>
<proteinExistence type="predicted"/>
<dbReference type="AlphaFoldDB" id="A0A4Z0V4J1"/>